<dbReference type="GO" id="GO:0016787">
    <property type="term" value="F:hydrolase activity"/>
    <property type="evidence" value="ECO:0007669"/>
    <property type="project" value="InterPro"/>
</dbReference>
<name>A0A0C3HGF8_OIDMZ</name>
<proteinExistence type="predicted"/>
<dbReference type="OrthoDB" id="17560at2759"/>
<organism evidence="2 3">
    <name type="scientific">Oidiodendron maius (strain Zn)</name>
    <dbReference type="NCBI Taxonomy" id="913774"/>
    <lineage>
        <taxon>Eukaryota</taxon>
        <taxon>Fungi</taxon>
        <taxon>Dikarya</taxon>
        <taxon>Ascomycota</taxon>
        <taxon>Pezizomycotina</taxon>
        <taxon>Leotiomycetes</taxon>
        <taxon>Leotiomycetes incertae sedis</taxon>
        <taxon>Myxotrichaceae</taxon>
        <taxon>Oidiodendron</taxon>
    </lineage>
</organism>
<dbReference type="PANTHER" id="PTHR17630">
    <property type="entry name" value="DIENELACTONE HYDROLASE"/>
    <property type="match status" value="1"/>
</dbReference>
<dbReference type="Proteomes" id="UP000054321">
    <property type="component" value="Unassembled WGS sequence"/>
</dbReference>
<evidence type="ECO:0000313" key="2">
    <source>
        <dbReference type="EMBL" id="KIN02195.1"/>
    </source>
</evidence>
<dbReference type="EMBL" id="KN832875">
    <property type="protein sequence ID" value="KIN02195.1"/>
    <property type="molecule type" value="Genomic_DNA"/>
</dbReference>
<dbReference type="SUPFAM" id="SSF53474">
    <property type="entry name" value="alpha/beta-Hydrolases"/>
    <property type="match status" value="1"/>
</dbReference>
<reference evidence="3" key="2">
    <citation type="submission" date="2015-01" db="EMBL/GenBank/DDBJ databases">
        <title>Evolutionary Origins and Diversification of the Mycorrhizal Mutualists.</title>
        <authorList>
            <consortium name="DOE Joint Genome Institute"/>
            <consortium name="Mycorrhizal Genomics Consortium"/>
            <person name="Kohler A."/>
            <person name="Kuo A."/>
            <person name="Nagy L.G."/>
            <person name="Floudas D."/>
            <person name="Copeland A."/>
            <person name="Barry K.W."/>
            <person name="Cichocki N."/>
            <person name="Veneault-Fourrey C."/>
            <person name="LaButti K."/>
            <person name="Lindquist E.A."/>
            <person name="Lipzen A."/>
            <person name="Lundell T."/>
            <person name="Morin E."/>
            <person name="Murat C."/>
            <person name="Riley R."/>
            <person name="Ohm R."/>
            <person name="Sun H."/>
            <person name="Tunlid A."/>
            <person name="Henrissat B."/>
            <person name="Grigoriev I.V."/>
            <person name="Hibbett D.S."/>
            <person name="Martin F."/>
        </authorList>
    </citation>
    <scope>NUCLEOTIDE SEQUENCE [LARGE SCALE GENOMIC DNA]</scope>
    <source>
        <strain evidence="3">Zn</strain>
    </source>
</reference>
<dbReference type="AlphaFoldDB" id="A0A0C3HGF8"/>
<evidence type="ECO:0000313" key="3">
    <source>
        <dbReference type="Proteomes" id="UP000054321"/>
    </source>
</evidence>
<dbReference type="PANTHER" id="PTHR17630:SF105">
    <property type="entry name" value="DIENELACTONE HYDROLASE FAMILY PROTEIN (AFU_ORTHOLOGUE AFUA_4G08790)"/>
    <property type="match status" value="1"/>
</dbReference>
<dbReference type="STRING" id="913774.A0A0C3HGF8"/>
<keyword evidence="3" id="KW-1185">Reference proteome</keyword>
<dbReference type="InterPro" id="IPR002925">
    <property type="entry name" value="Dienelactn_hydro"/>
</dbReference>
<dbReference type="HOGENOM" id="CLU_054590_2_3_1"/>
<reference evidence="2 3" key="1">
    <citation type="submission" date="2014-04" db="EMBL/GenBank/DDBJ databases">
        <authorList>
            <consortium name="DOE Joint Genome Institute"/>
            <person name="Kuo A."/>
            <person name="Martino E."/>
            <person name="Perotto S."/>
            <person name="Kohler A."/>
            <person name="Nagy L.G."/>
            <person name="Floudas D."/>
            <person name="Copeland A."/>
            <person name="Barry K.W."/>
            <person name="Cichocki N."/>
            <person name="Veneault-Fourrey C."/>
            <person name="LaButti K."/>
            <person name="Lindquist E.A."/>
            <person name="Lipzen A."/>
            <person name="Lundell T."/>
            <person name="Morin E."/>
            <person name="Murat C."/>
            <person name="Sun H."/>
            <person name="Tunlid A."/>
            <person name="Henrissat B."/>
            <person name="Grigoriev I.V."/>
            <person name="Hibbett D.S."/>
            <person name="Martin F."/>
            <person name="Nordberg H.P."/>
            <person name="Cantor M.N."/>
            <person name="Hua S.X."/>
        </authorList>
    </citation>
    <scope>NUCLEOTIDE SEQUENCE [LARGE SCALE GENOMIC DNA]</scope>
    <source>
        <strain evidence="2 3">Zn</strain>
    </source>
</reference>
<gene>
    <name evidence="2" type="ORF">OIDMADRAFT_53712</name>
</gene>
<dbReference type="InterPro" id="IPR029058">
    <property type="entry name" value="AB_hydrolase_fold"/>
</dbReference>
<accession>A0A0C3HGF8</accession>
<dbReference type="Pfam" id="PF01738">
    <property type="entry name" value="DLH"/>
    <property type="match status" value="1"/>
</dbReference>
<dbReference type="Gene3D" id="3.40.50.1820">
    <property type="entry name" value="alpha/beta hydrolase"/>
    <property type="match status" value="1"/>
</dbReference>
<evidence type="ECO:0000259" key="1">
    <source>
        <dbReference type="Pfam" id="PF01738"/>
    </source>
</evidence>
<feature type="domain" description="Dienelactone hydrolase" evidence="1">
    <location>
        <begin position="27"/>
        <end position="282"/>
    </location>
</feature>
<dbReference type="InParanoid" id="A0A0C3HGF8"/>
<protein>
    <recommendedName>
        <fullName evidence="1">Dienelactone hydrolase domain-containing protein</fullName>
    </recommendedName>
</protein>
<sequence length="284" mass="30853">MSCPDCFTGHVHAGTPAGSEITLAGLPTYVSRPQNAGEPKGVVVFIPDIFGWAFANNRLLCDAYAEKGGFVVYLPDLMGGRAPPFELSALIDKIRNPASWTITLLWKPIWVFQAASLLIPFFATNRQSVVLSRIINIITAIRASPDNSALKVGTAGFCWGGKYVFLLAHDKPSSRISVNGSLQPLIDCAFAAHPSMLSVPADVENVRQPMSVAVGDTDMAISTEGIRTMETLLKKKGEDHEVVILDGAKHGFAVRLDPKDELQNKYADVAEKQAIAWFTKWLAK</sequence>